<dbReference type="CDD" id="cd02022">
    <property type="entry name" value="DPCK"/>
    <property type="match status" value="1"/>
</dbReference>
<dbReference type="SUPFAM" id="SSF52540">
    <property type="entry name" value="P-loop containing nucleoside triphosphate hydrolases"/>
    <property type="match status" value="1"/>
</dbReference>
<gene>
    <name evidence="3" type="ORF">EIN_248830</name>
</gene>
<dbReference type="EMBL" id="KB206169">
    <property type="protein sequence ID" value="ELP94869.1"/>
    <property type="molecule type" value="Genomic_DNA"/>
</dbReference>
<evidence type="ECO:0000313" key="4">
    <source>
        <dbReference type="Proteomes" id="UP000014680"/>
    </source>
</evidence>
<dbReference type="OMA" id="CQMDIEQ"/>
<name>A0A0A1UGG0_ENTIV</name>
<dbReference type="EC" id="2.7.1.24" evidence="3"/>
<dbReference type="Gene3D" id="3.40.50.300">
    <property type="entry name" value="P-loop containing nucleotide triphosphate hydrolases"/>
    <property type="match status" value="1"/>
</dbReference>
<dbReference type="HAMAP" id="MF_00376">
    <property type="entry name" value="Dephospho_CoA_kinase"/>
    <property type="match status" value="1"/>
</dbReference>
<sequence length="206" mass="23545">MEKPYIVGVCGTITSRKSGLCRVMNEFGIITIDCDTIGHDILQNEEVKTKVLALFGDTILDDSKTEIDRTKLADIVFSSQSKLSQLNKVTWDKIEEIVLSKIEIERMKGTKIVGIEAALLIKTNWAKWMDEVWVTVVSPKIALDKLTYGRGLTLPQAKSRLKSQPKSSEYVRFADVLFDSRHNKRTMTRIFREEVKCLVDRVHRKI</sequence>
<dbReference type="PROSITE" id="PS51219">
    <property type="entry name" value="DPCK"/>
    <property type="match status" value="1"/>
</dbReference>
<dbReference type="GO" id="GO:0004140">
    <property type="term" value="F:dephospho-CoA kinase activity"/>
    <property type="evidence" value="ECO:0007669"/>
    <property type="project" value="UniProtKB-EC"/>
</dbReference>
<dbReference type="KEGG" id="eiv:EIN_248830"/>
<dbReference type="AlphaFoldDB" id="A0A0A1UGG0"/>
<dbReference type="GeneID" id="14894064"/>
<dbReference type="OrthoDB" id="247245at2759"/>
<dbReference type="VEuPathDB" id="AmoebaDB:EIN_248830"/>
<dbReference type="Proteomes" id="UP000014680">
    <property type="component" value="Unassembled WGS sequence"/>
</dbReference>
<evidence type="ECO:0000313" key="3">
    <source>
        <dbReference type="EMBL" id="ELP94869.1"/>
    </source>
</evidence>
<keyword evidence="3" id="KW-0418">Kinase</keyword>
<dbReference type="NCBIfam" id="TIGR00152">
    <property type="entry name" value="dephospho-CoA kinase"/>
    <property type="match status" value="1"/>
</dbReference>
<dbReference type="SMR" id="A0A0A1UGG0"/>
<reference evidence="3 4" key="1">
    <citation type="submission" date="2012-10" db="EMBL/GenBank/DDBJ databases">
        <authorList>
            <person name="Zafar N."/>
            <person name="Inman J."/>
            <person name="Hall N."/>
            <person name="Lorenzi H."/>
            <person name="Caler E."/>
        </authorList>
    </citation>
    <scope>NUCLEOTIDE SEQUENCE [LARGE SCALE GENOMIC DNA]</scope>
    <source>
        <strain evidence="3 4">IP1</strain>
    </source>
</reference>
<evidence type="ECO:0000256" key="2">
    <source>
        <dbReference type="ARBA" id="ARBA00022840"/>
    </source>
</evidence>
<accession>A0A0A1UGG0</accession>
<dbReference type="PANTHER" id="PTHR10695:SF46">
    <property type="entry name" value="BIFUNCTIONAL COENZYME A SYNTHASE-RELATED"/>
    <property type="match status" value="1"/>
</dbReference>
<dbReference type="InterPro" id="IPR001977">
    <property type="entry name" value="Depp_CoAkinase"/>
</dbReference>
<dbReference type="RefSeq" id="XP_004261640.1">
    <property type="nucleotide sequence ID" value="XM_004261592.1"/>
</dbReference>
<keyword evidence="1" id="KW-0547">Nucleotide-binding</keyword>
<protein>
    <submittedName>
        <fullName evidence="3">Dephospho-CoA kinase, putative</fullName>
        <ecNumber evidence="3">2.7.1.24</ecNumber>
    </submittedName>
</protein>
<evidence type="ECO:0000256" key="1">
    <source>
        <dbReference type="ARBA" id="ARBA00022741"/>
    </source>
</evidence>
<keyword evidence="2" id="KW-0067">ATP-binding</keyword>
<dbReference type="InterPro" id="IPR027417">
    <property type="entry name" value="P-loop_NTPase"/>
</dbReference>
<dbReference type="GO" id="GO:0005524">
    <property type="term" value="F:ATP binding"/>
    <property type="evidence" value="ECO:0007669"/>
    <property type="project" value="UniProtKB-KW"/>
</dbReference>
<proteinExistence type="inferred from homology"/>
<organism evidence="3 4">
    <name type="scientific">Entamoeba invadens IP1</name>
    <dbReference type="NCBI Taxonomy" id="370355"/>
    <lineage>
        <taxon>Eukaryota</taxon>
        <taxon>Amoebozoa</taxon>
        <taxon>Evosea</taxon>
        <taxon>Archamoebae</taxon>
        <taxon>Mastigamoebida</taxon>
        <taxon>Entamoebidae</taxon>
        <taxon>Entamoeba</taxon>
    </lineage>
</organism>
<dbReference type="GO" id="GO:0015937">
    <property type="term" value="P:coenzyme A biosynthetic process"/>
    <property type="evidence" value="ECO:0007669"/>
    <property type="project" value="InterPro"/>
</dbReference>
<dbReference type="Pfam" id="PF01121">
    <property type="entry name" value="CoaE"/>
    <property type="match status" value="1"/>
</dbReference>
<dbReference type="PANTHER" id="PTHR10695">
    <property type="entry name" value="DEPHOSPHO-COA KINASE-RELATED"/>
    <property type="match status" value="1"/>
</dbReference>
<keyword evidence="3" id="KW-0808">Transferase</keyword>
<keyword evidence="4" id="KW-1185">Reference proteome</keyword>